<dbReference type="GO" id="GO:0006261">
    <property type="term" value="P:DNA-templated DNA replication"/>
    <property type="evidence" value="ECO:0007669"/>
    <property type="project" value="TreeGrafter"/>
</dbReference>
<dbReference type="Gene3D" id="3.40.50.300">
    <property type="entry name" value="P-loop containing nucleotide triphosphate hydrolases"/>
    <property type="match status" value="1"/>
</dbReference>
<feature type="domain" description="DNA polymerase III delta subunit C-terminal" evidence="8">
    <location>
        <begin position="209"/>
        <end position="323"/>
    </location>
</feature>
<keyword evidence="5" id="KW-0235">DNA replication</keyword>
<dbReference type="InterPro" id="IPR050238">
    <property type="entry name" value="DNA_Rep/Repair_Clamp_Loader"/>
</dbReference>
<dbReference type="InterPro" id="IPR004622">
    <property type="entry name" value="DNA_pol_HolB"/>
</dbReference>
<dbReference type="PANTHER" id="PTHR11669:SF8">
    <property type="entry name" value="DNA POLYMERASE III SUBUNIT DELTA"/>
    <property type="match status" value="1"/>
</dbReference>
<evidence type="ECO:0000256" key="4">
    <source>
        <dbReference type="ARBA" id="ARBA00022695"/>
    </source>
</evidence>
<keyword evidence="10" id="KW-1185">Reference proteome</keyword>
<name>A0A4R6TXC7_9GAMM</name>
<evidence type="ECO:0000256" key="2">
    <source>
        <dbReference type="ARBA" id="ARBA00014363"/>
    </source>
</evidence>
<evidence type="ECO:0000256" key="6">
    <source>
        <dbReference type="ARBA" id="ARBA00022932"/>
    </source>
</evidence>
<evidence type="ECO:0000256" key="3">
    <source>
        <dbReference type="ARBA" id="ARBA00022679"/>
    </source>
</evidence>
<dbReference type="RefSeq" id="WP_240622473.1">
    <property type="nucleotide sequence ID" value="NZ_LNJZ01000005.1"/>
</dbReference>
<evidence type="ECO:0000313" key="10">
    <source>
        <dbReference type="Proteomes" id="UP000294575"/>
    </source>
</evidence>
<evidence type="ECO:0000313" key="9">
    <source>
        <dbReference type="EMBL" id="TDQ38538.1"/>
    </source>
</evidence>
<dbReference type="GO" id="GO:0009360">
    <property type="term" value="C:DNA polymerase III complex"/>
    <property type="evidence" value="ECO:0007669"/>
    <property type="project" value="InterPro"/>
</dbReference>
<reference evidence="9 10" key="1">
    <citation type="submission" date="2019-03" db="EMBL/GenBank/DDBJ databases">
        <title>Genomic Encyclopedia of Type Strains, Phase IV (KMG-IV): sequencing the most valuable type-strain genomes for metagenomic binning, comparative biology and taxonomic classification.</title>
        <authorList>
            <person name="Goeker M."/>
        </authorList>
    </citation>
    <scope>NUCLEOTIDE SEQUENCE [LARGE SCALE GENOMIC DNA]</scope>
    <source>
        <strain evidence="9 10">DSM 28679</strain>
    </source>
</reference>
<dbReference type="GO" id="GO:0008408">
    <property type="term" value="F:3'-5' exonuclease activity"/>
    <property type="evidence" value="ECO:0007669"/>
    <property type="project" value="InterPro"/>
</dbReference>
<keyword evidence="4" id="KW-0548">Nucleotidyltransferase</keyword>
<protein>
    <recommendedName>
        <fullName evidence="2">DNA polymerase III subunit delta'</fullName>
        <ecNumber evidence="1">2.7.7.7</ecNumber>
    </recommendedName>
</protein>
<dbReference type="InterPro" id="IPR027417">
    <property type="entry name" value="P-loop_NTPase"/>
</dbReference>
<dbReference type="NCBIfam" id="NF004310">
    <property type="entry name" value="PRK05707.1"/>
    <property type="match status" value="1"/>
</dbReference>
<dbReference type="NCBIfam" id="TIGR00678">
    <property type="entry name" value="holB"/>
    <property type="match status" value="1"/>
</dbReference>
<keyword evidence="6" id="KW-0239">DNA-directed DNA polymerase</keyword>
<dbReference type="GO" id="GO:0003887">
    <property type="term" value="F:DNA-directed DNA polymerase activity"/>
    <property type="evidence" value="ECO:0007669"/>
    <property type="project" value="UniProtKB-KW"/>
</dbReference>
<dbReference type="InterPro" id="IPR015199">
    <property type="entry name" value="DNA_pol_III_delta_C"/>
</dbReference>
<comment type="catalytic activity">
    <reaction evidence="7">
        <text>DNA(n) + a 2'-deoxyribonucleoside 5'-triphosphate = DNA(n+1) + diphosphate</text>
        <dbReference type="Rhea" id="RHEA:22508"/>
        <dbReference type="Rhea" id="RHEA-COMP:17339"/>
        <dbReference type="Rhea" id="RHEA-COMP:17340"/>
        <dbReference type="ChEBI" id="CHEBI:33019"/>
        <dbReference type="ChEBI" id="CHEBI:61560"/>
        <dbReference type="ChEBI" id="CHEBI:173112"/>
        <dbReference type="EC" id="2.7.7.7"/>
    </reaction>
</comment>
<sequence>MPGVEHLPWHQPLWEALSGRAWQAHAYLLHGPAGSGKRELAERFAAWLLCSQPGPQDACGSCASCKLYRAASHPDLFILQPEEPGKAILIGHVRELVAAIQQTAQQGGRKVIILEPAEVMTIESANALLKSLEEPGAGTVFLLLSDQPSFLLPTIKSRCVLQACPLPPAGLAAQWLAGKLPELEAGQRDMLLQLAGGSPLRALEYAQDQLLQQRSEVVEGVKQLLKRQSSPGDLAARWAKLPPVLLLEWFAGWSQAVLRYQLTQDDADLGLADMQPVLKYISGFVQADALLQLHDWILERRVKLLRRAPLRQDLLLESLLGQWLALVQRT</sequence>
<dbReference type="AlphaFoldDB" id="A0A4R6TXC7"/>
<gene>
    <name evidence="9" type="ORF">DFQ45_104113</name>
</gene>
<evidence type="ECO:0000256" key="7">
    <source>
        <dbReference type="ARBA" id="ARBA00049244"/>
    </source>
</evidence>
<evidence type="ECO:0000256" key="1">
    <source>
        <dbReference type="ARBA" id="ARBA00012417"/>
    </source>
</evidence>
<keyword evidence="3" id="KW-0808">Transferase</keyword>
<proteinExistence type="predicted"/>
<dbReference type="Pfam" id="PF09115">
    <property type="entry name" value="DNApol3-delta_C"/>
    <property type="match status" value="1"/>
</dbReference>
<dbReference type="EC" id="2.7.7.7" evidence="1"/>
<dbReference type="Proteomes" id="UP000294575">
    <property type="component" value="Unassembled WGS sequence"/>
</dbReference>
<evidence type="ECO:0000259" key="8">
    <source>
        <dbReference type="Pfam" id="PF09115"/>
    </source>
</evidence>
<comment type="caution">
    <text evidence="9">The sequence shown here is derived from an EMBL/GenBank/DDBJ whole genome shotgun (WGS) entry which is preliminary data.</text>
</comment>
<dbReference type="GO" id="GO:0003677">
    <property type="term" value="F:DNA binding"/>
    <property type="evidence" value="ECO:0007669"/>
    <property type="project" value="InterPro"/>
</dbReference>
<dbReference type="EMBL" id="SNYK01000004">
    <property type="protein sequence ID" value="TDQ38538.1"/>
    <property type="molecule type" value="Genomic_DNA"/>
</dbReference>
<dbReference type="Pfam" id="PF13177">
    <property type="entry name" value="DNA_pol3_delta2"/>
    <property type="match status" value="1"/>
</dbReference>
<organism evidence="9 10">
    <name type="scientific">Thiopseudomonas denitrificans</name>
    <dbReference type="NCBI Taxonomy" id="1501432"/>
    <lineage>
        <taxon>Bacteria</taxon>
        <taxon>Pseudomonadati</taxon>
        <taxon>Pseudomonadota</taxon>
        <taxon>Gammaproteobacteria</taxon>
        <taxon>Pseudomonadales</taxon>
        <taxon>Pseudomonadaceae</taxon>
        <taxon>Thiopseudomonas</taxon>
    </lineage>
</organism>
<evidence type="ECO:0000256" key="5">
    <source>
        <dbReference type="ARBA" id="ARBA00022705"/>
    </source>
</evidence>
<dbReference type="PANTHER" id="PTHR11669">
    <property type="entry name" value="REPLICATION FACTOR C / DNA POLYMERASE III GAMMA-TAU SUBUNIT"/>
    <property type="match status" value="1"/>
</dbReference>
<dbReference type="SUPFAM" id="SSF52540">
    <property type="entry name" value="P-loop containing nucleoside triphosphate hydrolases"/>
    <property type="match status" value="1"/>
</dbReference>
<accession>A0A4R6TXC7</accession>